<keyword evidence="2" id="KW-1133">Transmembrane helix</keyword>
<protein>
    <submittedName>
        <fullName evidence="4">Tetratricopeptide TPR_2 repeat protein</fullName>
    </submittedName>
</protein>
<dbReference type="GO" id="GO:0016020">
    <property type="term" value="C:membrane"/>
    <property type="evidence" value="ECO:0007669"/>
    <property type="project" value="UniProtKB-SubCell"/>
</dbReference>
<dbReference type="SUPFAM" id="SSF54211">
    <property type="entry name" value="Ribosomal protein S5 domain 2-like"/>
    <property type="match status" value="1"/>
</dbReference>
<organism evidence="4 5">
    <name type="scientific">Pyrobaculum ferrireducens</name>
    <dbReference type="NCBI Taxonomy" id="1104324"/>
    <lineage>
        <taxon>Archaea</taxon>
        <taxon>Thermoproteota</taxon>
        <taxon>Thermoprotei</taxon>
        <taxon>Thermoproteales</taxon>
        <taxon>Thermoproteaceae</taxon>
        <taxon>Pyrobaculum</taxon>
    </lineage>
</organism>
<dbReference type="AlphaFoldDB" id="G7VGJ1"/>
<evidence type="ECO:0000256" key="2">
    <source>
        <dbReference type="SAM" id="Phobius"/>
    </source>
</evidence>
<name>G7VGJ1_9CREN</name>
<keyword evidence="2" id="KW-0812">Transmembrane</keyword>
<evidence type="ECO:0000313" key="4">
    <source>
        <dbReference type="EMBL" id="AET33091.1"/>
    </source>
</evidence>
<keyword evidence="2" id="KW-0472">Membrane</keyword>
<dbReference type="eggNOG" id="arCOG01937">
    <property type="taxonomic scope" value="Archaea"/>
</dbReference>
<comment type="subcellular location">
    <subcellularLocation>
        <location evidence="1">Membrane</location>
        <topology evidence="1">Multi-pass membrane protein</topology>
    </subcellularLocation>
</comment>
<dbReference type="GO" id="GO:0004252">
    <property type="term" value="F:serine-type endopeptidase activity"/>
    <property type="evidence" value="ECO:0007669"/>
    <property type="project" value="InterPro"/>
</dbReference>
<sequence>MIHALLLLAAPHVLAAAFGIALYQDRGIPVEVSVNVSRGSGYVNIEGLYYYDDSLWYSTVFACWEAAISAGADPFSYNYTVYIAPINASRSLAGPSLSLAVYIATYSTITGSPVNSSVVYTGTVAPGGVVDFVGGVEQKAEGAARYGFKLFVYPALQHLEFKMVEKPRLIGVYGSLVPVLEITPIQIRNITAIEVGNVYQAAAATTGRYNATANIERLREVLTRTNATAPQYKIDALINEVNRAVKKAKRLAAQQPRYHDALAAGIGKALAYVEISRNITAASTEALPRALAEVLTPYFYVLFVTDFERGRAVAEIYLATLRNITEALRPAVGADNICDAAVAHAYIHTAEMAKSTAERSLTSYMLTGDVTYAAEASYWYSQAAYYLWKAILLSREPTTGLDLNKTLAKIGRYVQTAVEYGDVYSRATGVTSPQLLEGGAKLNLLRALAAQQEGRGEAALGYYIEALASLLAYFAIHPGFPNTTGVKYMHYLDAVAHVAAPVKSIYAAEAAALAEAAGLNDTKILYMAKIHACIIAEKLAVAGDGAPHRMLRYVNYQAPAPPPQPPGEMPVEITALGLLLLVFIVKVLHHLSRRR</sequence>
<dbReference type="KEGG" id="pyr:P186_1677"/>
<evidence type="ECO:0000256" key="1">
    <source>
        <dbReference type="ARBA" id="ARBA00004141"/>
    </source>
</evidence>
<dbReference type="InterPro" id="IPR014721">
    <property type="entry name" value="Ribsml_uS5_D2-typ_fold_subgr"/>
</dbReference>
<keyword evidence="5" id="KW-1185">Reference proteome</keyword>
<dbReference type="GO" id="GO:0004176">
    <property type="term" value="F:ATP-dependent peptidase activity"/>
    <property type="evidence" value="ECO:0007669"/>
    <property type="project" value="InterPro"/>
</dbReference>
<dbReference type="GO" id="GO:0006508">
    <property type="term" value="P:proteolysis"/>
    <property type="evidence" value="ECO:0007669"/>
    <property type="project" value="InterPro"/>
</dbReference>
<proteinExistence type="predicted"/>
<gene>
    <name evidence="4" type="ORF">P186_1677</name>
</gene>
<feature type="transmembrane region" description="Helical" evidence="2">
    <location>
        <begin position="569"/>
        <end position="588"/>
    </location>
</feature>
<dbReference type="Proteomes" id="UP000005867">
    <property type="component" value="Chromosome"/>
</dbReference>
<evidence type="ECO:0000313" key="5">
    <source>
        <dbReference type="Proteomes" id="UP000005867"/>
    </source>
</evidence>
<evidence type="ECO:0000259" key="3">
    <source>
        <dbReference type="Pfam" id="PF05362"/>
    </source>
</evidence>
<dbReference type="EMBL" id="CP003098">
    <property type="protein sequence ID" value="AET33091.1"/>
    <property type="molecule type" value="Genomic_DNA"/>
</dbReference>
<dbReference type="InterPro" id="IPR008269">
    <property type="entry name" value="Lon_proteolytic"/>
</dbReference>
<feature type="domain" description="Lon proteolytic" evidence="3">
    <location>
        <begin position="92"/>
        <end position="161"/>
    </location>
</feature>
<accession>G7VGJ1</accession>
<dbReference type="Gene3D" id="3.30.230.10">
    <property type="match status" value="1"/>
</dbReference>
<dbReference type="HOGENOM" id="CLU_458309_0_0_2"/>
<reference evidence="4 5" key="1">
    <citation type="journal article" date="2012" name="J. Bacteriol.">
        <title>Complete genome sequence of strain 1860, a crenarchaeon of the genus pyrobaculum able to grow with various electron acceptors.</title>
        <authorList>
            <person name="Mardanov A.V."/>
            <person name="Gumerov V.M."/>
            <person name="Slobodkina G.B."/>
            <person name="Beletsky A.V."/>
            <person name="Bonch-Osmolovskaya E.A."/>
            <person name="Ravin N.V."/>
            <person name="Skryabin K.G."/>
        </authorList>
    </citation>
    <scope>NUCLEOTIDE SEQUENCE [LARGE SCALE GENOMIC DNA]</scope>
    <source>
        <strain evidence="4 5">1860</strain>
    </source>
</reference>
<dbReference type="STRING" id="1104324.P186_1677"/>
<dbReference type="BioCyc" id="PSP1104324:GJSN-1646-MONOMER"/>
<dbReference type="Pfam" id="PF05362">
    <property type="entry name" value="Lon_C"/>
    <property type="match status" value="1"/>
</dbReference>
<dbReference type="InterPro" id="IPR020568">
    <property type="entry name" value="Ribosomal_Su5_D2-typ_SF"/>
</dbReference>